<organism evidence="1 2">
    <name type="scientific">Ambispora gerdemannii</name>
    <dbReference type="NCBI Taxonomy" id="144530"/>
    <lineage>
        <taxon>Eukaryota</taxon>
        <taxon>Fungi</taxon>
        <taxon>Fungi incertae sedis</taxon>
        <taxon>Mucoromycota</taxon>
        <taxon>Glomeromycotina</taxon>
        <taxon>Glomeromycetes</taxon>
        <taxon>Archaeosporales</taxon>
        <taxon>Ambisporaceae</taxon>
        <taxon>Ambispora</taxon>
    </lineage>
</organism>
<dbReference type="AlphaFoldDB" id="A0A9N8ZNJ4"/>
<name>A0A9N8ZNJ4_9GLOM</name>
<proteinExistence type="predicted"/>
<gene>
    <name evidence="1" type="ORF">AGERDE_LOCUS4271</name>
</gene>
<reference evidence="1" key="1">
    <citation type="submission" date="2021-06" db="EMBL/GenBank/DDBJ databases">
        <authorList>
            <person name="Kallberg Y."/>
            <person name="Tangrot J."/>
            <person name="Rosling A."/>
        </authorList>
    </citation>
    <scope>NUCLEOTIDE SEQUENCE</scope>
    <source>
        <strain evidence="1">MT106</strain>
    </source>
</reference>
<sequence length="128" mass="14347">MSFMLVTVPNEFVVSSSIIMLESKKPYLSFCRRETKAGTIRISLLPSMQVAFRGHAWRCVTKLVNEFRDILGQELDLIMLEGGTAEFLSGRSASSIEPSFDTEIQMQMIKELLDTRIQPAVQDDGGDV</sequence>
<evidence type="ECO:0000313" key="2">
    <source>
        <dbReference type="Proteomes" id="UP000789831"/>
    </source>
</evidence>
<keyword evidence="2" id="KW-1185">Reference proteome</keyword>
<protein>
    <submittedName>
        <fullName evidence="1">8688_t:CDS:1</fullName>
    </submittedName>
</protein>
<dbReference type="Proteomes" id="UP000789831">
    <property type="component" value="Unassembled WGS sequence"/>
</dbReference>
<evidence type="ECO:0000313" key="1">
    <source>
        <dbReference type="EMBL" id="CAG8501496.1"/>
    </source>
</evidence>
<dbReference type="EMBL" id="CAJVPL010000476">
    <property type="protein sequence ID" value="CAG8501496.1"/>
    <property type="molecule type" value="Genomic_DNA"/>
</dbReference>
<comment type="caution">
    <text evidence="1">The sequence shown here is derived from an EMBL/GenBank/DDBJ whole genome shotgun (WGS) entry which is preliminary data.</text>
</comment>
<dbReference type="InterPro" id="IPR034904">
    <property type="entry name" value="FSCA_dom_sf"/>
</dbReference>
<dbReference type="OrthoDB" id="565552at2759"/>
<dbReference type="Gene3D" id="3.30.300.130">
    <property type="entry name" value="Fe-S cluster assembly (FSCA)"/>
    <property type="match status" value="1"/>
</dbReference>
<accession>A0A9N8ZNJ4</accession>